<feature type="chain" id="PRO_5022025097" evidence="1">
    <location>
        <begin position="20"/>
        <end position="321"/>
    </location>
</feature>
<dbReference type="RefSeq" id="WP_144883867.1">
    <property type="nucleotide sequence ID" value="NZ_VLLE01000002.1"/>
</dbReference>
<feature type="signal peptide" evidence="1">
    <location>
        <begin position="1"/>
        <end position="19"/>
    </location>
</feature>
<reference evidence="3 4" key="1">
    <citation type="journal article" date="2015" name="Stand. Genomic Sci.">
        <title>Genomic Encyclopedia of Bacterial and Archaeal Type Strains, Phase III: the genomes of soil and plant-associated and newly described type strains.</title>
        <authorList>
            <person name="Whitman W.B."/>
            <person name="Woyke T."/>
            <person name="Klenk H.P."/>
            <person name="Zhou Y."/>
            <person name="Lilburn T.G."/>
            <person name="Beck B.J."/>
            <person name="De Vos P."/>
            <person name="Vandamme P."/>
            <person name="Eisen J.A."/>
            <person name="Garrity G."/>
            <person name="Hugenholtz P."/>
            <person name="Kyrpides N.C."/>
        </authorList>
    </citation>
    <scope>NUCLEOTIDE SEQUENCE [LARGE SCALE GENOMIC DNA]</scope>
    <source>
        <strain evidence="3 4">CGMCC 1.7271</strain>
    </source>
</reference>
<gene>
    <name evidence="3" type="ORF">IQ13_0345</name>
</gene>
<keyword evidence="4" id="KW-1185">Reference proteome</keyword>
<evidence type="ECO:0000259" key="2">
    <source>
        <dbReference type="Pfam" id="PF03544"/>
    </source>
</evidence>
<organism evidence="3 4">
    <name type="scientific">Lacibacter cauensis</name>
    <dbReference type="NCBI Taxonomy" id="510947"/>
    <lineage>
        <taxon>Bacteria</taxon>
        <taxon>Pseudomonadati</taxon>
        <taxon>Bacteroidota</taxon>
        <taxon>Chitinophagia</taxon>
        <taxon>Chitinophagales</taxon>
        <taxon>Chitinophagaceae</taxon>
        <taxon>Lacibacter</taxon>
    </lineage>
</organism>
<dbReference type="GO" id="GO:0055085">
    <property type="term" value="P:transmembrane transport"/>
    <property type="evidence" value="ECO:0007669"/>
    <property type="project" value="InterPro"/>
</dbReference>
<name>A0A562SVV1_9BACT</name>
<dbReference type="InterPro" id="IPR037682">
    <property type="entry name" value="TonB_C"/>
</dbReference>
<evidence type="ECO:0000256" key="1">
    <source>
        <dbReference type="SAM" id="SignalP"/>
    </source>
</evidence>
<keyword evidence="1" id="KW-0732">Signal</keyword>
<feature type="domain" description="TonB C-terminal" evidence="2">
    <location>
        <begin position="255"/>
        <end position="317"/>
    </location>
</feature>
<sequence>MRIFFAFVLLICLNTNLSAQEKSFEGVIDFQLEVKSKNSSISDESVRRLLAAGTTMKVHIKQGNTRRESSKLLEINRTDSSKTFFSFKGIDTIFYNLPSLKNETPEIVQSDKIVNIAGYNCKSFTVRTKSMIVTYYYDPLLFQDPKYSRPDDDISFTQFLQQTKSVYLKCIIESEQFIYTETAFRVVKTTVSDAVFQLLPLPVAEFQFSSHYKIPFFKSEGEAEWSRYVQKNINADLVSKYVKIPKGEKIAQQSAQVLFVVTANGIVGEAEVINKKEIHPALAKEALRIIKESYGWKPATIRGEKIDHLMTQTITFRNTAE</sequence>
<accession>A0A562SVV1</accession>
<dbReference type="Pfam" id="PF03544">
    <property type="entry name" value="TonB_C"/>
    <property type="match status" value="1"/>
</dbReference>
<dbReference type="Gene3D" id="3.30.1150.10">
    <property type="match status" value="1"/>
</dbReference>
<evidence type="ECO:0000313" key="3">
    <source>
        <dbReference type="EMBL" id="TWI85188.1"/>
    </source>
</evidence>
<evidence type="ECO:0000313" key="4">
    <source>
        <dbReference type="Proteomes" id="UP000316167"/>
    </source>
</evidence>
<dbReference type="SUPFAM" id="SSF74653">
    <property type="entry name" value="TolA/TonB C-terminal domain"/>
    <property type="match status" value="1"/>
</dbReference>
<protein>
    <submittedName>
        <fullName evidence="3">TonB-like protein</fullName>
    </submittedName>
</protein>
<comment type="caution">
    <text evidence="3">The sequence shown here is derived from an EMBL/GenBank/DDBJ whole genome shotgun (WGS) entry which is preliminary data.</text>
</comment>
<dbReference type="EMBL" id="VLLE01000002">
    <property type="protein sequence ID" value="TWI85188.1"/>
    <property type="molecule type" value="Genomic_DNA"/>
</dbReference>
<dbReference type="Proteomes" id="UP000316167">
    <property type="component" value="Unassembled WGS sequence"/>
</dbReference>
<dbReference type="AlphaFoldDB" id="A0A562SVV1"/>
<proteinExistence type="predicted"/>
<dbReference type="OrthoDB" id="1377129at2"/>